<dbReference type="GO" id="GO:0016301">
    <property type="term" value="F:kinase activity"/>
    <property type="evidence" value="ECO:0007669"/>
    <property type="project" value="UniProtKB-KW"/>
</dbReference>
<organism evidence="2 3">
    <name type="scientific">Pyrenophora seminiperda CCB06</name>
    <dbReference type="NCBI Taxonomy" id="1302712"/>
    <lineage>
        <taxon>Eukaryota</taxon>
        <taxon>Fungi</taxon>
        <taxon>Dikarya</taxon>
        <taxon>Ascomycota</taxon>
        <taxon>Pezizomycotina</taxon>
        <taxon>Dothideomycetes</taxon>
        <taxon>Pleosporomycetidae</taxon>
        <taxon>Pleosporales</taxon>
        <taxon>Pleosporineae</taxon>
        <taxon>Pleosporaceae</taxon>
        <taxon>Pyrenophora</taxon>
    </lineage>
</organism>
<dbReference type="InterPro" id="IPR002575">
    <property type="entry name" value="Aminoglycoside_PTrfase"/>
</dbReference>
<dbReference type="InterPro" id="IPR011009">
    <property type="entry name" value="Kinase-like_dom_sf"/>
</dbReference>
<sequence length="327" mass="36807">MAASCGNVSFLLLAMDPRVITQEELANATRFGDFIPVYKVDAVTVVKTGDSVRLAEAAAMRLVREKTTIPVPEIYNAYTDNTTGHVRIVMEFIEGDCLSNTWYQYDAQQKEHILQQLHDMFSQLRNIKGTFIGSVDGSACEDPLFEEDIGTYEPYKDEASFCQGIITALKNTLESGWVDTVCAMVGALSGHEIVLTHGDISPRNILVRDGKIVAILDWEMAGYYPEYWEYVKALYRPAWESMWIKDRAVDRVLQPYLMELAVFLHYLGWLGNVFRTASWLGDREMAELLLDQDANVLARGGHDRNALQAAFCMAGALTALAFYERTQ</sequence>
<dbReference type="Proteomes" id="UP000265663">
    <property type="component" value="Unassembled WGS sequence"/>
</dbReference>
<dbReference type="PANTHER" id="PTHR21310">
    <property type="entry name" value="AMINOGLYCOSIDE PHOSPHOTRANSFERASE-RELATED-RELATED"/>
    <property type="match status" value="1"/>
</dbReference>
<dbReference type="Gene3D" id="3.90.1200.10">
    <property type="match status" value="1"/>
</dbReference>
<dbReference type="Pfam" id="PF01636">
    <property type="entry name" value="APH"/>
    <property type="match status" value="1"/>
</dbReference>
<dbReference type="InterPro" id="IPR051678">
    <property type="entry name" value="AGP_Transferase"/>
</dbReference>
<dbReference type="PANTHER" id="PTHR21310:SF58">
    <property type="entry name" value="AMINOGLYCOSIDE PHOSPHOTRANSFERASE DOMAIN-CONTAINING PROTEIN"/>
    <property type="match status" value="1"/>
</dbReference>
<evidence type="ECO:0000313" key="2">
    <source>
        <dbReference type="EMBL" id="RMZ74542.1"/>
    </source>
</evidence>
<dbReference type="OrthoDB" id="2906425at2759"/>
<protein>
    <submittedName>
        <fullName evidence="2">Kinase-like domain</fullName>
    </submittedName>
</protein>
<name>A0A3M7MJC7_9PLEO</name>
<dbReference type="CDD" id="cd05120">
    <property type="entry name" value="APH_ChoK_like"/>
    <property type="match status" value="1"/>
</dbReference>
<evidence type="ECO:0000259" key="1">
    <source>
        <dbReference type="Pfam" id="PF01636"/>
    </source>
</evidence>
<proteinExistence type="predicted"/>
<dbReference type="AlphaFoldDB" id="A0A3M7MJC7"/>
<feature type="domain" description="Aminoglycoside phosphotransferase" evidence="1">
    <location>
        <begin position="55"/>
        <end position="240"/>
    </location>
</feature>
<keyword evidence="3" id="KW-1185">Reference proteome</keyword>
<keyword evidence="2" id="KW-0418">Kinase</keyword>
<gene>
    <name evidence="2" type="ORF">GMOD_00003593</name>
</gene>
<dbReference type="SUPFAM" id="SSF56112">
    <property type="entry name" value="Protein kinase-like (PK-like)"/>
    <property type="match status" value="1"/>
</dbReference>
<keyword evidence="2" id="KW-0808">Transferase</keyword>
<dbReference type="EMBL" id="KE747844">
    <property type="protein sequence ID" value="RMZ74542.1"/>
    <property type="molecule type" value="Genomic_DNA"/>
</dbReference>
<evidence type="ECO:0000313" key="3">
    <source>
        <dbReference type="Proteomes" id="UP000265663"/>
    </source>
</evidence>
<reference evidence="2 3" key="1">
    <citation type="journal article" date="2014" name="PLoS ONE">
        <title>De novo Genome Assembly of the Fungal Plant Pathogen Pyrenophora semeniperda.</title>
        <authorList>
            <person name="Soliai M.M."/>
            <person name="Meyer S.E."/>
            <person name="Udall J.A."/>
            <person name="Elzinga D.E."/>
            <person name="Hermansen R.A."/>
            <person name="Bodily P.M."/>
            <person name="Hart A.A."/>
            <person name="Coleman C.E."/>
        </authorList>
    </citation>
    <scope>NUCLEOTIDE SEQUENCE [LARGE SCALE GENOMIC DNA]</scope>
    <source>
        <strain evidence="2 3">CCB06</strain>
        <tissue evidence="2">Mycelium</tissue>
    </source>
</reference>
<accession>A0A3M7MJC7</accession>